<reference evidence="1 2" key="1">
    <citation type="submission" date="2022-03" db="EMBL/GenBank/DDBJ databases">
        <title>Complete genome sequence of Lysobacter capsici VKM B-2533 and Lysobacter gummosus 10.1.1, promising sources of lytic agents.</title>
        <authorList>
            <person name="Tarlachkov S.V."/>
            <person name="Kudryakova I.V."/>
            <person name="Afoshin A.S."/>
            <person name="Leontyevskaya E.A."/>
            <person name="Leontyevskaya N.V."/>
        </authorList>
    </citation>
    <scope>NUCLEOTIDE SEQUENCE [LARGE SCALE GENOMIC DNA]</scope>
    <source>
        <strain evidence="1 2">10.1.1</strain>
    </source>
</reference>
<evidence type="ECO:0000313" key="1">
    <source>
        <dbReference type="EMBL" id="UNP28106.1"/>
    </source>
</evidence>
<protein>
    <submittedName>
        <fullName evidence="1">Phage late control D family protein</fullName>
    </submittedName>
</protein>
<gene>
    <name evidence="1" type="ORF">MOV92_16580</name>
</gene>
<sequence>MSPAHAIPDWRVTLDGKDLTDRLRPRLLDLSLTEARGGEADQLDLRIHDHDGAMALPRRGVVLSIALGWRGSGLVDKGTFTVDEVEHSGSPDVITIRARSADLTRPLRTRQERSWHGVTLGAVLRQLAGEHRLQPRIAPALAAVPLAHLDQSESDLALLARLGQRYDAVATIKGGSLLFAPIGSGTTPTGAALPRVVIARESGDSHRFGYADRDKYSGVRAYWSDHAGANRKSVLVGESADAKRLRETYASEAEAREQANAEWARVQRGAATLSYTLAMGRPELYPEQRVRVRGFKPEMDSTPWLIAKTTHTITGDDGFSTALDLEAVSD</sequence>
<dbReference type="Gene3D" id="3.55.50.10">
    <property type="entry name" value="Baseplate protein-like domains"/>
    <property type="match status" value="1"/>
</dbReference>
<dbReference type="SUPFAM" id="SSF69279">
    <property type="entry name" value="Phage tail proteins"/>
    <property type="match status" value="1"/>
</dbReference>
<dbReference type="Gene3D" id="2.30.300.10">
    <property type="entry name" value="Baseplate protein-like domain - beta roll fold"/>
    <property type="match status" value="1"/>
</dbReference>
<dbReference type="PANTHER" id="PTHR35862:SF3">
    <property type="entry name" value="FELS-2 PROPHAGE PROTEIN"/>
    <property type="match status" value="1"/>
</dbReference>
<name>A0ABY3X9H6_9GAMM</name>
<dbReference type="InterPro" id="IPR023399">
    <property type="entry name" value="Baseplate-like_2-layer_sand"/>
</dbReference>
<accession>A0ABY3X9H6</accession>
<keyword evidence="2" id="KW-1185">Reference proteome</keyword>
<proteinExistence type="predicted"/>
<evidence type="ECO:0000313" key="2">
    <source>
        <dbReference type="Proteomes" id="UP000829194"/>
    </source>
</evidence>
<dbReference type="EMBL" id="CP093547">
    <property type="protein sequence ID" value="UNP28106.1"/>
    <property type="molecule type" value="Genomic_DNA"/>
</dbReference>
<organism evidence="1 2">
    <name type="scientific">Lysobacter gummosus</name>
    <dbReference type="NCBI Taxonomy" id="262324"/>
    <lineage>
        <taxon>Bacteria</taxon>
        <taxon>Pseudomonadati</taxon>
        <taxon>Pseudomonadota</taxon>
        <taxon>Gammaproteobacteria</taxon>
        <taxon>Lysobacterales</taxon>
        <taxon>Lysobacteraceae</taxon>
        <taxon>Lysobacter</taxon>
    </lineage>
</organism>
<dbReference type="Gene3D" id="3.30.1920.10">
    <property type="entry name" value="Baseplate protein-like domains - 2 layer sandwich fold"/>
    <property type="match status" value="1"/>
</dbReference>
<dbReference type="Pfam" id="PF05954">
    <property type="entry name" value="Phage_GPD"/>
    <property type="match status" value="1"/>
</dbReference>
<dbReference type="Proteomes" id="UP000829194">
    <property type="component" value="Chromosome"/>
</dbReference>
<dbReference type="InterPro" id="IPR052726">
    <property type="entry name" value="Phage_Baseplate_Hub"/>
</dbReference>
<dbReference type="RefSeq" id="WP_057943748.1">
    <property type="nucleotide sequence ID" value="NZ_CP011131.1"/>
</dbReference>
<dbReference type="PANTHER" id="PTHR35862">
    <property type="entry name" value="FELS-2 PROPHAGE PROTEIN"/>
    <property type="match status" value="1"/>
</dbReference>